<organism evidence="1 2">
    <name type="scientific">Flagellimonas zhangzhouensis</name>
    <dbReference type="NCBI Taxonomy" id="1073328"/>
    <lineage>
        <taxon>Bacteria</taxon>
        <taxon>Pseudomonadati</taxon>
        <taxon>Bacteroidota</taxon>
        <taxon>Flavobacteriia</taxon>
        <taxon>Flavobacteriales</taxon>
        <taxon>Flavobacteriaceae</taxon>
        <taxon>Flagellimonas</taxon>
    </lineage>
</organism>
<protein>
    <recommendedName>
        <fullName evidence="3">LTXXQ motif family protein</fullName>
    </recommendedName>
</protein>
<dbReference type="STRING" id="1073328.SAMN05216294_1731"/>
<name>A0A1H2QVL7_9FLAO</name>
<keyword evidence="2" id="KW-1185">Reference proteome</keyword>
<evidence type="ECO:0000313" key="1">
    <source>
        <dbReference type="EMBL" id="SDW11222.1"/>
    </source>
</evidence>
<dbReference type="Proteomes" id="UP000199592">
    <property type="component" value="Unassembled WGS sequence"/>
</dbReference>
<reference evidence="2" key="1">
    <citation type="submission" date="2016-10" db="EMBL/GenBank/DDBJ databases">
        <authorList>
            <person name="Varghese N."/>
            <person name="Submissions S."/>
        </authorList>
    </citation>
    <scope>NUCLEOTIDE SEQUENCE [LARGE SCALE GENOMIC DNA]</scope>
    <source>
        <strain evidence="2">DSM 25030</strain>
    </source>
</reference>
<dbReference type="AlphaFoldDB" id="A0A1H2QVL7"/>
<evidence type="ECO:0008006" key="3">
    <source>
        <dbReference type="Google" id="ProtNLM"/>
    </source>
</evidence>
<gene>
    <name evidence="1" type="ORF">SAMN04487892_0383</name>
</gene>
<accession>A0A1H2QVL7</accession>
<proteinExistence type="predicted"/>
<evidence type="ECO:0000313" key="2">
    <source>
        <dbReference type="Proteomes" id="UP000199592"/>
    </source>
</evidence>
<dbReference type="EMBL" id="FNMY01000001">
    <property type="protein sequence ID" value="SDW11222.1"/>
    <property type="molecule type" value="Genomic_DNA"/>
</dbReference>
<sequence>MKPLFLFLLFLTAQLGYSQMECMLGVGGKDDETIAKVFELTEEQQKSLRNWSAELKVRNDILKDKARFLMKKHEESSPEVLVTVSIQYSTLMDSMKQNVRMMDKRLLNLFNEVQYQRYLKLCEQMTLRPIYINRLLNEN</sequence>